<dbReference type="Pfam" id="PF12680">
    <property type="entry name" value="SnoaL_2"/>
    <property type="match status" value="1"/>
</dbReference>
<dbReference type="Proteomes" id="UP000257004">
    <property type="component" value="Unassembled WGS sequence"/>
</dbReference>
<accession>A0A3D9FPA2</accession>
<comment type="caution">
    <text evidence="2">The sequence shown here is derived from an EMBL/GenBank/DDBJ whole genome shotgun (WGS) entry which is preliminary data.</text>
</comment>
<keyword evidence="2" id="KW-0413">Isomerase</keyword>
<dbReference type="InterPro" id="IPR032710">
    <property type="entry name" value="NTF2-like_dom_sf"/>
</dbReference>
<dbReference type="GO" id="GO:0016853">
    <property type="term" value="F:isomerase activity"/>
    <property type="evidence" value="ECO:0007669"/>
    <property type="project" value="UniProtKB-KW"/>
</dbReference>
<dbReference type="EMBL" id="QRDQ01000011">
    <property type="protein sequence ID" value="RED22154.1"/>
    <property type="molecule type" value="Genomic_DNA"/>
</dbReference>
<reference evidence="2 3" key="1">
    <citation type="submission" date="2018-07" db="EMBL/GenBank/DDBJ databases">
        <title>Genomic Encyclopedia of Archaeal and Bacterial Type Strains, Phase II (KMG-II): from individual species to whole genera.</title>
        <authorList>
            <person name="Goeker M."/>
        </authorList>
    </citation>
    <scope>NUCLEOTIDE SEQUENCE [LARGE SCALE GENOMIC DNA]</scope>
    <source>
        <strain evidence="2 3">DSM 25795</strain>
    </source>
</reference>
<evidence type="ECO:0000313" key="3">
    <source>
        <dbReference type="Proteomes" id="UP000257004"/>
    </source>
</evidence>
<dbReference type="OrthoDB" id="7876517at2"/>
<name>A0A3D9FPA2_9FLAO</name>
<dbReference type="InterPro" id="IPR037401">
    <property type="entry name" value="SnoaL-like"/>
</dbReference>
<dbReference type="PANTHER" id="PTHR41252:SF1">
    <property type="entry name" value="BLR2505 PROTEIN"/>
    <property type="match status" value="1"/>
</dbReference>
<feature type="domain" description="SnoaL-like" evidence="1">
    <location>
        <begin position="174"/>
        <end position="282"/>
    </location>
</feature>
<proteinExistence type="predicted"/>
<evidence type="ECO:0000259" key="1">
    <source>
        <dbReference type="Pfam" id="PF12680"/>
    </source>
</evidence>
<dbReference type="AlphaFoldDB" id="A0A3D9FPA2"/>
<organism evidence="2 3">
    <name type="scientific">Flavobacterium cutihirudinis</name>
    <dbReference type="NCBI Taxonomy" id="1265740"/>
    <lineage>
        <taxon>Bacteria</taxon>
        <taxon>Pseudomonadati</taxon>
        <taxon>Bacteroidota</taxon>
        <taxon>Flavobacteriia</taxon>
        <taxon>Flavobacteriales</taxon>
        <taxon>Flavobacteriaceae</taxon>
        <taxon>Flavobacterium</taxon>
    </lineage>
</organism>
<dbReference type="PANTHER" id="PTHR41252">
    <property type="entry name" value="BLR2505 PROTEIN"/>
    <property type="match status" value="1"/>
</dbReference>
<dbReference type="Gene3D" id="3.10.450.50">
    <property type="match status" value="2"/>
</dbReference>
<gene>
    <name evidence="2" type="ORF">BD847_3658</name>
</gene>
<evidence type="ECO:0000313" key="2">
    <source>
        <dbReference type="EMBL" id="RED22154.1"/>
    </source>
</evidence>
<sequence>MLNLKASQVKFNQISKFLMRKIYFIYFLFMLNGLFAQKKDKLYPITAYEKVWQEKNSDVRLKLIKSIWLEDSTFEDPSASIKGSVALNNVINEFYKKYPDAVLTSGAKVVKDNYVTWDWKILDGTSKLVMSGRDFARLNGKGQVSKIIGFWDREVTPSDSDILKNIETENYKVVAKYYECLFKTRDFDSMAKLIEEGAVYNQATGLPYGGTYVGFAEWTKMFAKSTEFFDLQIEKEPTYFSDASKNEVIIYFTINCKAKKSGKNLSVPISEHFDLKNGKITAIRAFYFDTKQFAEFLKSKK</sequence>
<keyword evidence="3" id="KW-1185">Reference proteome</keyword>
<dbReference type="SUPFAM" id="SSF54427">
    <property type="entry name" value="NTF2-like"/>
    <property type="match status" value="2"/>
</dbReference>
<protein>
    <submittedName>
        <fullName evidence="2">Ketosteroid isomerase-like protein</fullName>
    </submittedName>
</protein>